<dbReference type="InterPro" id="IPR010432">
    <property type="entry name" value="RDD"/>
</dbReference>
<dbReference type="EMBL" id="CP017147">
    <property type="protein sequence ID" value="AOO81497.1"/>
    <property type="molecule type" value="Genomic_DNA"/>
</dbReference>
<proteinExistence type="predicted"/>
<evidence type="ECO:0000259" key="6">
    <source>
        <dbReference type="Pfam" id="PF06271"/>
    </source>
</evidence>
<dbReference type="AlphaFoldDB" id="A0A1D7U294"/>
<name>A0A1D7U294_9HYPH</name>
<evidence type="ECO:0000256" key="1">
    <source>
        <dbReference type="ARBA" id="ARBA00004141"/>
    </source>
</evidence>
<keyword evidence="4 5" id="KW-0472">Membrane</keyword>
<dbReference type="RefSeq" id="WP_069690709.1">
    <property type="nucleotide sequence ID" value="NZ_CP017147.1"/>
</dbReference>
<feature type="domain" description="RDD" evidence="6">
    <location>
        <begin position="35"/>
        <end position="187"/>
    </location>
</feature>
<gene>
    <name evidence="7" type="ORF">BHK69_14455</name>
</gene>
<accession>A0A1D7U294</accession>
<evidence type="ECO:0000256" key="2">
    <source>
        <dbReference type="ARBA" id="ARBA00022692"/>
    </source>
</evidence>
<evidence type="ECO:0000256" key="4">
    <source>
        <dbReference type="ARBA" id="ARBA00023136"/>
    </source>
</evidence>
<dbReference type="STRING" id="1526658.BHK69_14455"/>
<dbReference type="GO" id="GO:0016020">
    <property type="term" value="C:membrane"/>
    <property type="evidence" value="ECO:0007669"/>
    <property type="project" value="UniProtKB-SubCell"/>
</dbReference>
<dbReference type="PANTHER" id="PTHR38480:SF1">
    <property type="entry name" value="SLR0254 PROTEIN"/>
    <property type="match status" value="1"/>
</dbReference>
<dbReference type="Proteomes" id="UP000094969">
    <property type="component" value="Chromosome"/>
</dbReference>
<evidence type="ECO:0000256" key="5">
    <source>
        <dbReference type="SAM" id="Phobius"/>
    </source>
</evidence>
<reference evidence="7 8" key="1">
    <citation type="journal article" date="2015" name="Antonie Van Leeuwenhoek">
        <title>Bosea vaviloviae sp. nov., a new species of slow-growing rhizobia isolated from nodules of the relict species Vavilovia formosa (Stev.) Fed.</title>
        <authorList>
            <person name="Safronova V.I."/>
            <person name="Kuznetsova I.G."/>
            <person name="Sazanova A.L."/>
            <person name="Kimeklis A.K."/>
            <person name="Belimov A.A."/>
            <person name="Andronov E.E."/>
            <person name="Pinaev A.G."/>
            <person name="Chizhevskaya E.P."/>
            <person name="Pukhaev A.R."/>
            <person name="Popov K.P."/>
            <person name="Willems A."/>
            <person name="Tikhonovich I.A."/>
        </authorList>
    </citation>
    <scope>NUCLEOTIDE SEQUENCE [LARGE SCALE GENOMIC DNA]</scope>
    <source>
        <strain evidence="7 8">Vaf18</strain>
    </source>
</reference>
<keyword evidence="2 5" id="KW-0812">Transmembrane</keyword>
<feature type="transmembrane region" description="Helical" evidence="5">
    <location>
        <begin position="74"/>
        <end position="93"/>
    </location>
</feature>
<evidence type="ECO:0000313" key="8">
    <source>
        <dbReference type="Proteomes" id="UP000094969"/>
    </source>
</evidence>
<comment type="subcellular location">
    <subcellularLocation>
        <location evidence="1">Membrane</location>
        <topology evidence="1">Multi-pass membrane protein</topology>
    </subcellularLocation>
</comment>
<keyword evidence="3 5" id="KW-1133">Transmembrane helix</keyword>
<feature type="transmembrane region" description="Helical" evidence="5">
    <location>
        <begin position="48"/>
        <end position="67"/>
    </location>
</feature>
<dbReference type="PANTHER" id="PTHR38480">
    <property type="entry name" value="SLR0254 PROTEIN"/>
    <property type="match status" value="1"/>
</dbReference>
<keyword evidence="8" id="KW-1185">Reference proteome</keyword>
<evidence type="ECO:0000313" key="7">
    <source>
        <dbReference type="EMBL" id="AOO81497.1"/>
    </source>
</evidence>
<sequence>MAQRLDRINRFLDGVTRNRRDIVSPEGVMLEVDIANPGERLTAFLIDFLFWMLATILLFLILGLLFLEQMSGPVATTIVLFLGFLLRNLYFIHFELVTQGATPGKRIAHLRVIDRNGGPLLPGAIIARNLTREVEIFLPLGLFLTMPVMAAGNGFWTGAAFFGWVVLISALPFFNRDRLRAGDLIAGTMVISVPQRALLAELARTQAHYVFTRSQLDAYGAFELHVLEELLRRPGSPDTYAIQQQVCGKICRKIGWSEPVSPADTLTFLQEFYTAERAHLEREQLFGHRRADKTDIAVARQAPPRSRQAQGSVD</sequence>
<protein>
    <recommendedName>
        <fullName evidence="6">RDD domain-containing protein</fullName>
    </recommendedName>
</protein>
<dbReference type="OrthoDB" id="9787732at2"/>
<dbReference type="KEGG" id="bvv:BHK69_14455"/>
<organism evidence="7 8">
    <name type="scientific">Bosea vaviloviae</name>
    <dbReference type="NCBI Taxonomy" id="1526658"/>
    <lineage>
        <taxon>Bacteria</taxon>
        <taxon>Pseudomonadati</taxon>
        <taxon>Pseudomonadota</taxon>
        <taxon>Alphaproteobacteria</taxon>
        <taxon>Hyphomicrobiales</taxon>
        <taxon>Boseaceae</taxon>
        <taxon>Bosea</taxon>
    </lineage>
</organism>
<evidence type="ECO:0000256" key="3">
    <source>
        <dbReference type="ARBA" id="ARBA00022989"/>
    </source>
</evidence>
<feature type="transmembrane region" description="Helical" evidence="5">
    <location>
        <begin position="154"/>
        <end position="174"/>
    </location>
</feature>
<dbReference type="Pfam" id="PF06271">
    <property type="entry name" value="RDD"/>
    <property type="match status" value="1"/>
</dbReference>